<name>A0AAE1L4N9_PETCI</name>
<evidence type="ECO:0000313" key="2">
    <source>
        <dbReference type="Proteomes" id="UP001286313"/>
    </source>
</evidence>
<dbReference type="EMBL" id="JAWQEG010000248">
    <property type="protein sequence ID" value="KAK3892720.1"/>
    <property type="molecule type" value="Genomic_DNA"/>
</dbReference>
<accession>A0AAE1L4N9</accession>
<evidence type="ECO:0000313" key="1">
    <source>
        <dbReference type="EMBL" id="KAK3892720.1"/>
    </source>
</evidence>
<keyword evidence="2" id="KW-1185">Reference proteome</keyword>
<organism evidence="1 2">
    <name type="scientific">Petrolisthes cinctipes</name>
    <name type="common">Flat porcelain crab</name>
    <dbReference type="NCBI Taxonomy" id="88211"/>
    <lineage>
        <taxon>Eukaryota</taxon>
        <taxon>Metazoa</taxon>
        <taxon>Ecdysozoa</taxon>
        <taxon>Arthropoda</taxon>
        <taxon>Crustacea</taxon>
        <taxon>Multicrustacea</taxon>
        <taxon>Malacostraca</taxon>
        <taxon>Eumalacostraca</taxon>
        <taxon>Eucarida</taxon>
        <taxon>Decapoda</taxon>
        <taxon>Pleocyemata</taxon>
        <taxon>Anomura</taxon>
        <taxon>Galatheoidea</taxon>
        <taxon>Porcellanidae</taxon>
        <taxon>Petrolisthes</taxon>
    </lineage>
</organism>
<protein>
    <submittedName>
        <fullName evidence="1">Uncharacterized protein</fullName>
    </submittedName>
</protein>
<comment type="caution">
    <text evidence="1">The sequence shown here is derived from an EMBL/GenBank/DDBJ whole genome shotgun (WGS) entry which is preliminary data.</text>
</comment>
<sequence length="81" mass="8489">MCPTPVTTCGKKSEVVSELAGGATLCVFIAYLPASIPYIVPTATPPSVSSFCSLVHSDTIHPSLVYFLHSMSPSLSSTFIP</sequence>
<gene>
    <name evidence="1" type="ORF">Pcinc_003410</name>
</gene>
<reference evidence="1" key="1">
    <citation type="submission" date="2023-10" db="EMBL/GenBank/DDBJ databases">
        <title>Genome assemblies of two species of porcelain crab, Petrolisthes cinctipes and Petrolisthes manimaculis (Anomura: Porcellanidae).</title>
        <authorList>
            <person name="Angst P."/>
        </authorList>
    </citation>
    <scope>NUCLEOTIDE SEQUENCE</scope>
    <source>
        <strain evidence="1">PB745_01</strain>
        <tissue evidence="1">Gill</tissue>
    </source>
</reference>
<dbReference type="AlphaFoldDB" id="A0AAE1L4N9"/>
<proteinExistence type="predicted"/>
<dbReference type="Proteomes" id="UP001286313">
    <property type="component" value="Unassembled WGS sequence"/>
</dbReference>